<comment type="cofactor">
    <cofactor evidence="1">
        <name>Zn(2+)</name>
        <dbReference type="ChEBI" id="CHEBI:29105"/>
    </cofactor>
</comment>
<keyword evidence="3" id="KW-0479">Metal-binding</keyword>
<dbReference type="PANTHER" id="PTHR43161:SF23">
    <property type="entry name" value="(R,R)-BUTANEDIOL DEHYDROGENASE-RELATED"/>
    <property type="match status" value="1"/>
</dbReference>
<keyword evidence="4" id="KW-0862">Zinc</keyword>
<evidence type="ECO:0000259" key="6">
    <source>
        <dbReference type="Pfam" id="PF00107"/>
    </source>
</evidence>
<evidence type="ECO:0000256" key="1">
    <source>
        <dbReference type="ARBA" id="ARBA00001947"/>
    </source>
</evidence>
<keyword evidence="5 8" id="KW-0560">Oxidoreductase</keyword>
<organism evidence="8">
    <name type="scientific">bioreactor metagenome</name>
    <dbReference type="NCBI Taxonomy" id="1076179"/>
    <lineage>
        <taxon>unclassified sequences</taxon>
        <taxon>metagenomes</taxon>
        <taxon>ecological metagenomes</taxon>
    </lineage>
</organism>
<dbReference type="SUPFAM" id="SSF51735">
    <property type="entry name" value="NAD(P)-binding Rossmann-fold domains"/>
    <property type="match status" value="1"/>
</dbReference>
<dbReference type="Pfam" id="PF00107">
    <property type="entry name" value="ADH_zinc_N"/>
    <property type="match status" value="1"/>
</dbReference>
<dbReference type="InterPro" id="IPR002328">
    <property type="entry name" value="ADH_Zn_CS"/>
</dbReference>
<dbReference type="GO" id="GO:0016491">
    <property type="term" value="F:oxidoreductase activity"/>
    <property type="evidence" value="ECO:0007669"/>
    <property type="project" value="UniProtKB-KW"/>
</dbReference>
<dbReference type="InterPro" id="IPR013149">
    <property type="entry name" value="ADH-like_C"/>
</dbReference>
<proteinExistence type="inferred from homology"/>
<dbReference type="Gene3D" id="3.40.50.720">
    <property type="entry name" value="NAD(P)-binding Rossmann-like Domain"/>
    <property type="match status" value="1"/>
</dbReference>
<dbReference type="EMBL" id="VSSQ01006770">
    <property type="protein sequence ID" value="MPM33810.1"/>
    <property type="molecule type" value="Genomic_DNA"/>
</dbReference>
<evidence type="ECO:0000313" key="8">
    <source>
        <dbReference type="EMBL" id="MPM33810.1"/>
    </source>
</evidence>
<dbReference type="InterPro" id="IPR036291">
    <property type="entry name" value="NAD(P)-bd_dom_sf"/>
</dbReference>
<sequence>MEFLSAWVDREEQIQLIRKPLEEPKPNEVVVRVKACGICGTDMHFVKDLPTGALTPLGHEVSGCIHQVGSAVNDLAVGTSVVVQNNVACGICNACLNQKVHACEHIKSYMDDKAGIAEYLVVPRSMVIPFDGLDYPEATLAEPITVALDLSREAQVQLLDDVLIMGPGIIGLSCIKLATMRGAHKVVMVGHHLDSVRGSYRKEVAYALGADLVCDSAKPGWKDELKAQFPDGFQRVIVTSPPSTLADGIELAGFCSYIVYDGIDFKHDEVTLHANAFHFAKKRLIASHAIPNWGFPQALMLLKEEKIPAKLLLTHRYSLHQLDEAFSVFADEHEKVIKPVVLLD</sequence>
<gene>
    <name evidence="8" type="primary">lgoD_2</name>
    <name evidence="8" type="ORF">SDC9_80389</name>
</gene>
<feature type="domain" description="Alcohol dehydrogenase-like C-terminal" evidence="6">
    <location>
        <begin position="170"/>
        <end position="291"/>
    </location>
</feature>
<accession>A0A644YYY2</accession>
<dbReference type="GO" id="GO:0008270">
    <property type="term" value="F:zinc ion binding"/>
    <property type="evidence" value="ECO:0007669"/>
    <property type="project" value="InterPro"/>
</dbReference>
<dbReference type="PANTHER" id="PTHR43161">
    <property type="entry name" value="SORBITOL DEHYDROGENASE"/>
    <property type="match status" value="1"/>
</dbReference>
<dbReference type="PROSITE" id="PS00059">
    <property type="entry name" value="ADH_ZINC"/>
    <property type="match status" value="1"/>
</dbReference>
<protein>
    <submittedName>
        <fullName evidence="8">L-galactonate-5-dehydrogenase</fullName>
        <ecNumber evidence="8">1.1.1.-</ecNumber>
    </submittedName>
</protein>
<comment type="similarity">
    <text evidence="2">Belongs to the zinc-containing alcohol dehydrogenase family.</text>
</comment>
<dbReference type="InterPro" id="IPR011032">
    <property type="entry name" value="GroES-like_sf"/>
</dbReference>
<evidence type="ECO:0000256" key="4">
    <source>
        <dbReference type="ARBA" id="ARBA00022833"/>
    </source>
</evidence>
<evidence type="ECO:0000256" key="3">
    <source>
        <dbReference type="ARBA" id="ARBA00022723"/>
    </source>
</evidence>
<dbReference type="Gene3D" id="3.90.180.10">
    <property type="entry name" value="Medium-chain alcohol dehydrogenases, catalytic domain"/>
    <property type="match status" value="1"/>
</dbReference>
<dbReference type="SUPFAM" id="SSF50129">
    <property type="entry name" value="GroES-like"/>
    <property type="match status" value="1"/>
</dbReference>
<comment type="caution">
    <text evidence="8">The sequence shown here is derived from an EMBL/GenBank/DDBJ whole genome shotgun (WGS) entry which is preliminary data.</text>
</comment>
<dbReference type="EC" id="1.1.1.-" evidence="8"/>
<dbReference type="Pfam" id="PF08240">
    <property type="entry name" value="ADH_N"/>
    <property type="match status" value="1"/>
</dbReference>
<evidence type="ECO:0000259" key="7">
    <source>
        <dbReference type="Pfam" id="PF08240"/>
    </source>
</evidence>
<evidence type="ECO:0000256" key="2">
    <source>
        <dbReference type="ARBA" id="ARBA00008072"/>
    </source>
</evidence>
<feature type="domain" description="Alcohol dehydrogenase-like N-terminal" evidence="7">
    <location>
        <begin position="25"/>
        <end position="130"/>
    </location>
</feature>
<reference evidence="8" key="1">
    <citation type="submission" date="2019-08" db="EMBL/GenBank/DDBJ databases">
        <authorList>
            <person name="Kucharzyk K."/>
            <person name="Murdoch R.W."/>
            <person name="Higgins S."/>
            <person name="Loffler F."/>
        </authorList>
    </citation>
    <scope>NUCLEOTIDE SEQUENCE</scope>
</reference>
<evidence type="ECO:0000256" key="5">
    <source>
        <dbReference type="ARBA" id="ARBA00023002"/>
    </source>
</evidence>
<name>A0A644YYY2_9ZZZZ</name>
<dbReference type="InterPro" id="IPR013154">
    <property type="entry name" value="ADH-like_N"/>
</dbReference>
<dbReference type="AlphaFoldDB" id="A0A644YYY2"/>